<evidence type="ECO:0000256" key="6">
    <source>
        <dbReference type="SAM" id="MobiDB-lite"/>
    </source>
</evidence>
<dbReference type="InterPro" id="IPR043129">
    <property type="entry name" value="ATPase_NBD"/>
</dbReference>
<proteinExistence type="inferred from homology"/>
<dbReference type="SUPFAM" id="SSF53067">
    <property type="entry name" value="Actin-like ATPase domain"/>
    <property type="match status" value="2"/>
</dbReference>
<dbReference type="RefSeq" id="WP_013887788.1">
    <property type="nucleotide sequence ID" value="NC_015673.1"/>
</dbReference>
<protein>
    <submittedName>
        <fullName evidence="8">Molecular chaperone</fullName>
    </submittedName>
</protein>
<feature type="compositionally biased region" description="Low complexity" evidence="6">
    <location>
        <begin position="476"/>
        <end position="495"/>
    </location>
</feature>
<dbReference type="HOGENOM" id="CLU_025252_0_0_11"/>
<dbReference type="PANTHER" id="PTHR42749:SF1">
    <property type="entry name" value="CELL SHAPE-DETERMINING PROTEIN MREB"/>
    <property type="match status" value="1"/>
</dbReference>
<keyword evidence="7" id="KW-0472">Membrane</keyword>
<dbReference type="OrthoDB" id="9766019at2"/>
<evidence type="ECO:0000256" key="5">
    <source>
        <dbReference type="ARBA" id="ARBA00023186"/>
    </source>
</evidence>
<accession>F8DXW5</accession>
<evidence type="ECO:0000313" key="8">
    <source>
        <dbReference type="EMBL" id="AEI08762.1"/>
    </source>
</evidence>
<dbReference type="AlphaFoldDB" id="F8DXW5"/>
<evidence type="ECO:0000313" key="9">
    <source>
        <dbReference type="Proteomes" id="UP000000492"/>
    </source>
</evidence>
<sequence length="632" mass="66942">MDNKAWTLGIDFGTSNTAAAHTNPVKGNVEVVNLSHSQSTMTSSVFLEDEKTIEVGEVAFNRAVSNPAGFISSPKRLVPQHVFHINGCDVPSSMPIAAVLKSVVDRASREHGGVPPQELVLTHPEAWSEEEINVLLEAASDLGLSMDKIKTISEPQAAAHYYSQAEQLKPGDKIAVFDFGGGTLDIAVLEAQSGGSFSVIAARGDNNLGGKTFDALVRRWVDSQLEEQDPELASYLRQSAPISERHAMEDAIRRAKELLSEAATATINFQAAGENHRIQITREELESIIAPHINKAVNLTRSTLQEAGVNSPDGIKALYLTGGSSRIPTVQEALKTLGPVATLDNPKTVVVQGALSAVMPVISNITTQNTGFGPAPTQAPATNAYGANPFQGGPNPATSAAPQQMGGQAPQSPYGASSVAQSQFDADSSSKKKWPMFAIAGVAVLALVGGGIAVFGKNGEETVNAGGSSRPSQNLSQSESASSTEPATSTESATSGRDRAIAKLPEKLKGLVSKCSSGISSNSESARCDIDKENDDAAKFFDVSPTGSYPYLNISVSESEAKSKRAFIRDRINQYEEASFENGKPQAYGVRNDGGERFQAEYVNIDDQIYIQVFGVKDAKAAKKLLEYAGLV</sequence>
<dbReference type="GO" id="GO:0140662">
    <property type="term" value="F:ATP-dependent protein folding chaperone"/>
    <property type="evidence" value="ECO:0007669"/>
    <property type="project" value="InterPro"/>
</dbReference>
<feature type="region of interest" description="Disordered" evidence="6">
    <location>
        <begin position="372"/>
        <end position="421"/>
    </location>
</feature>
<keyword evidence="2" id="KW-0547">Nucleotide-binding</keyword>
<gene>
    <name evidence="8" type="primary">hscA1</name>
    <name evidence="8" type="ordered locus">CRES_0399</name>
</gene>
<dbReference type="Gene3D" id="3.90.640.10">
    <property type="entry name" value="Actin, Chain A, domain 4"/>
    <property type="match status" value="1"/>
</dbReference>
<evidence type="ECO:0000256" key="4">
    <source>
        <dbReference type="ARBA" id="ARBA00023016"/>
    </source>
</evidence>
<name>F8DXW5_CORRG</name>
<dbReference type="InterPro" id="IPR013126">
    <property type="entry name" value="Hsp_70_fam"/>
</dbReference>
<keyword evidence="7" id="KW-1133">Transmembrane helix</keyword>
<dbReference type="PRINTS" id="PR00301">
    <property type="entry name" value="HEATSHOCK70"/>
</dbReference>
<comment type="similarity">
    <text evidence="1">Belongs to the heat shock protein 70 family.</text>
</comment>
<keyword evidence="7" id="KW-0812">Transmembrane</keyword>
<dbReference type="PROSITE" id="PS01036">
    <property type="entry name" value="HSP70_3"/>
    <property type="match status" value="1"/>
</dbReference>
<evidence type="ECO:0000256" key="1">
    <source>
        <dbReference type="ARBA" id="ARBA00007381"/>
    </source>
</evidence>
<keyword evidence="9" id="KW-1185">Reference proteome</keyword>
<dbReference type="Pfam" id="PF00012">
    <property type="entry name" value="HSP70"/>
    <property type="match status" value="1"/>
</dbReference>
<feature type="transmembrane region" description="Helical" evidence="7">
    <location>
        <begin position="434"/>
        <end position="455"/>
    </location>
</feature>
<feature type="region of interest" description="Disordered" evidence="6">
    <location>
        <begin position="463"/>
        <end position="499"/>
    </location>
</feature>
<dbReference type="Gene3D" id="3.30.420.40">
    <property type="match status" value="2"/>
</dbReference>
<dbReference type="InterPro" id="IPR018181">
    <property type="entry name" value="Heat_shock_70_CS"/>
</dbReference>
<evidence type="ECO:0000256" key="2">
    <source>
        <dbReference type="ARBA" id="ARBA00022741"/>
    </source>
</evidence>
<dbReference type="EMBL" id="CP002857">
    <property type="protein sequence ID" value="AEI08762.1"/>
    <property type="molecule type" value="Genomic_DNA"/>
</dbReference>
<keyword evidence="3" id="KW-0067">ATP-binding</keyword>
<dbReference type="Proteomes" id="UP000000492">
    <property type="component" value="Chromosome"/>
</dbReference>
<feature type="compositionally biased region" description="Polar residues" evidence="6">
    <location>
        <begin position="465"/>
        <end position="475"/>
    </location>
</feature>
<dbReference type="PANTHER" id="PTHR42749">
    <property type="entry name" value="CELL SHAPE-DETERMINING PROTEIN MREB"/>
    <property type="match status" value="1"/>
</dbReference>
<evidence type="ECO:0000256" key="3">
    <source>
        <dbReference type="ARBA" id="ARBA00022840"/>
    </source>
</evidence>
<organism evidence="8 9">
    <name type="scientific">Corynebacterium resistens (strain DSM 45100 / JCM 12819 / GTC 2026 / SICGH 158)</name>
    <dbReference type="NCBI Taxonomy" id="662755"/>
    <lineage>
        <taxon>Bacteria</taxon>
        <taxon>Bacillati</taxon>
        <taxon>Actinomycetota</taxon>
        <taxon>Actinomycetes</taxon>
        <taxon>Mycobacteriales</taxon>
        <taxon>Corynebacteriaceae</taxon>
        <taxon>Corynebacterium</taxon>
    </lineage>
</organism>
<keyword evidence="5" id="KW-0143">Chaperone</keyword>
<reference evidence="8 9" key="1">
    <citation type="journal article" date="2012" name="BMC Genomics">
        <title>Complete genome sequence, lifestyle, and multi-drug resistance of the human pathogen Corynebacterium resistens DSM 45100 isolated from blood samples of a leukemia patient.</title>
        <authorList>
            <person name="Schroder J."/>
            <person name="Maus I."/>
            <person name="Meyer K."/>
            <person name="Wordemann S."/>
            <person name="Blom J."/>
            <person name="Jaenicke S."/>
            <person name="Schneider J."/>
            <person name="Trost E."/>
            <person name="Tauch A."/>
        </authorList>
    </citation>
    <scope>NUCLEOTIDE SEQUENCE [LARGE SCALE GENOMIC DNA]</scope>
    <source>
        <strain evidence="9">DSM 45100 / JCM 12819 / CCUG 50093 / GTC 2026 / SICGH 158</strain>
    </source>
</reference>
<dbReference type="GO" id="GO:0005524">
    <property type="term" value="F:ATP binding"/>
    <property type="evidence" value="ECO:0007669"/>
    <property type="project" value="UniProtKB-KW"/>
</dbReference>
<dbReference type="STRING" id="662755.CRES_0399"/>
<keyword evidence="4" id="KW-0346">Stress response</keyword>
<dbReference type="eggNOG" id="COG0443">
    <property type="taxonomic scope" value="Bacteria"/>
</dbReference>
<feature type="compositionally biased region" description="Low complexity" evidence="6">
    <location>
        <begin position="399"/>
        <end position="413"/>
    </location>
</feature>
<evidence type="ECO:0000256" key="7">
    <source>
        <dbReference type="SAM" id="Phobius"/>
    </source>
</evidence>
<dbReference type="KEGG" id="crd:CRES_0399"/>